<sequence>MKSYTQMTLSGFDKKALLSALLAAGMVMGSTGVSALTATGDMTVSATLTSACSVSASTLDFGSIAALNVTADVTGDTGSTLEIACTTGTTTPVIYSTSTRTMTDGGLGSLAFFLSQTSGAAADDLPNTSTGEAIGGTWTANGAAQAVTIYGRIPTSSFAGQPVGSYTATITISVDYL</sequence>
<dbReference type="Proteomes" id="UP001225378">
    <property type="component" value="Chromosome"/>
</dbReference>
<feature type="domain" description="Spore coat protein U/FanG" evidence="2">
    <location>
        <begin position="39"/>
        <end position="172"/>
    </location>
</feature>
<protein>
    <submittedName>
        <fullName evidence="3">Spore coat protein U domain-containing protein</fullName>
    </submittedName>
</protein>
<proteinExistence type="predicted"/>
<accession>A0AAU7NTI2</accession>
<dbReference type="InterPro" id="IPR007893">
    <property type="entry name" value="Spore_coat_U/FanG"/>
</dbReference>
<organism evidence="3 4">
    <name type="scientific">Methylomarinum roseum</name>
    <dbReference type="NCBI Taxonomy" id="3067653"/>
    <lineage>
        <taxon>Bacteria</taxon>
        <taxon>Pseudomonadati</taxon>
        <taxon>Pseudomonadota</taxon>
        <taxon>Gammaproteobacteria</taxon>
        <taxon>Methylococcales</taxon>
        <taxon>Methylococcaceae</taxon>
        <taxon>Methylomarinum</taxon>
    </lineage>
</organism>
<dbReference type="Pfam" id="PF05229">
    <property type="entry name" value="SCPU"/>
    <property type="match status" value="1"/>
</dbReference>
<dbReference type="RefSeq" id="WP_349431566.1">
    <property type="nucleotide sequence ID" value="NZ_CP157743.1"/>
</dbReference>
<evidence type="ECO:0000313" key="4">
    <source>
        <dbReference type="Proteomes" id="UP001225378"/>
    </source>
</evidence>
<reference evidence="3 4" key="1">
    <citation type="journal article" date="2024" name="Microbiology">
        <title>Methylomarinum rosea sp. nov., a novel halophilic methanotrophic bacterium from the hypersaline Lake Elton.</title>
        <authorList>
            <person name="Suleimanov R.Z."/>
            <person name="Oshkin I.Y."/>
            <person name="Danilova O.V."/>
            <person name="Suzina N.E."/>
            <person name="Dedysh S.N."/>
        </authorList>
    </citation>
    <scope>NUCLEOTIDE SEQUENCE [LARGE SCALE GENOMIC DNA]</scope>
    <source>
        <strain evidence="3 4">Ch1-1</strain>
    </source>
</reference>
<dbReference type="KEGG" id="mech:Q9L42_018275"/>
<keyword evidence="1" id="KW-0732">Signal</keyword>
<dbReference type="PANTHER" id="PTHR37089">
    <property type="entry name" value="PROTEIN U-RELATED"/>
    <property type="match status" value="1"/>
</dbReference>
<evidence type="ECO:0000313" key="3">
    <source>
        <dbReference type="EMBL" id="XBS20273.1"/>
    </source>
</evidence>
<evidence type="ECO:0000259" key="2">
    <source>
        <dbReference type="Pfam" id="PF05229"/>
    </source>
</evidence>
<dbReference type="AlphaFoldDB" id="A0AAU7NTI2"/>
<feature type="chain" id="PRO_5043941444" evidence="1">
    <location>
        <begin position="36"/>
        <end position="177"/>
    </location>
</feature>
<feature type="signal peptide" evidence="1">
    <location>
        <begin position="1"/>
        <end position="35"/>
    </location>
</feature>
<dbReference type="EMBL" id="CP157743">
    <property type="protein sequence ID" value="XBS20273.1"/>
    <property type="molecule type" value="Genomic_DNA"/>
</dbReference>
<keyword evidence="4" id="KW-1185">Reference proteome</keyword>
<gene>
    <name evidence="3" type="ORF">Q9L42_018275</name>
</gene>
<name>A0AAU7NTI2_9GAMM</name>
<dbReference type="InterPro" id="IPR053167">
    <property type="entry name" value="Spore_coat_component"/>
</dbReference>
<evidence type="ECO:0000256" key="1">
    <source>
        <dbReference type="SAM" id="SignalP"/>
    </source>
</evidence>